<dbReference type="InterPro" id="IPR018535">
    <property type="entry name" value="DUF1996"/>
</dbReference>
<evidence type="ECO:0000256" key="1">
    <source>
        <dbReference type="SAM" id="MobiDB-lite"/>
    </source>
</evidence>
<gene>
    <name evidence="3" type="ORF">HRR80_007886</name>
</gene>
<feature type="domain" description="DUF1996" evidence="2">
    <location>
        <begin position="47"/>
        <end position="296"/>
    </location>
</feature>
<comment type="caution">
    <text evidence="3">The sequence shown here is derived from an EMBL/GenBank/DDBJ whole genome shotgun (WGS) entry which is preliminary data.</text>
</comment>
<dbReference type="Proteomes" id="UP001161757">
    <property type="component" value="Unassembled WGS sequence"/>
</dbReference>
<feature type="region of interest" description="Disordered" evidence="1">
    <location>
        <begin position="462"/>
        <end position="485"/>
    </location>
</feature>
<dbReference type="EMBL" id="JAJGCB010000020">
    <property type="protein sequence ID" value="KAJ8988109.1"/>
    <property type="molecule type" value="Genomic_DNA"/>
</dbReference>
<proteinExistence type="predicted"/>
<dbReference type="PANTHER" id="PTHR43662">
    <property type="match status" value="1"/>
</dbReference>
<evidence type="ECO:0000259" key="2">
    <source>
        <dbReference type="Pfam" id="PF09362"/>
    </source>
</evidence>
<sequence length="485" mass="52124">MAIPRVKLKSFALGPMVLFITLFLYVAPAHAFFRHLCFGELGNGRVDPIMAPGQASQHLHVSFGASNFGLDPTLDDLLSSNCTSCSITQDHSVYWAPRMYFEHSNGTFEMIPTSGGMTVYYFTESGIDNVSSTAFPQNFRMIAGNSVKRAFYGPDPDPPMAKWTASDMTQQALMEKALGFNCLNYSRTPEGALEHHGMRDKSFIDATCAQGVRAEIVFPSCWNGKDLDSDNHTTHVAYPSEIKYGICPEGYPVKLPILFYETIYQTDLFAGIDGRFVFSNGDPTGYGYHGDFMCGWEEGVLQNAIDNTVCTGPSSTGIQEACPIFSVQDSSAAVQCKMEVPEVLQTEPINMVQELPGKMKVQAGPEPATMPGAAALTAASQTANSTVSNAVAQPTSSLLSVSATVAATTSSNSNATTLYSTVAGTQTTVTTTYMSGSMEVHEILVEDIVTVTVTEVAAQAAPSAAARHKHRGIHRNGHAIGLVRP</sequence>
<organism evidence="3 4">
    <name type="scientific">Exophiala dermatitidis</name>
    <name type="common">Black yeast-like fungus</name>
    <name type="synonym">Wangiella dermatitidis</name>
    <dbReference type="NCBI Taxonomy" id="5970"/>
    <lineage>
        <taxon>Eukaryota</taxon>
        <taxon>Fungi</taxon>
        <taxon>Dikarya</taxon>
        <taxon>Ascomycota</taxon>
        <taxon>Pezizomycotina</taxon>
        <taxon>Eurotiomycetes</taxon>
        <taxon>Chaetothyriomycetidae</taxon>
        <taxon>Chaetothyriales</taxon>
        <taxon>Herpotrichiellaceae</taxon>
        <taxon>Exophiala</taxon>
    </lineage>
</organism>
<reference evidence="3" key="1">
    <citation type="submission" date="2023-01" db="EMBL/GenBank/DDBJ databases">
        <title>Exophiala dermititidis isolated from Cystic Fibrosis Patient.</title>
        <authorList>
            <person name="Kurbessoian T."/>
            <person name="Crocker A."/>
            <person name="Murante D."/>
            <person name="Hogan D.A."/>
            <person name="Stajich J.E."/>
        </authorList>
    </citation>
    <scope>NUCLEOTIDE SEQUENCE</scope>
    <source>
        <strain evidence="3">Ex8</strain>
    </source>
</reference>
<evidence type="ECO:0000313" key="4">
    <source>
        <dbReference type="Proteomes" id="UP001161757"/>
    </source>
</evidence>
<protein>
    <recommendedName>
        <fullName evidence="2">DUF1996 domain-containing protein</fullName>
    </recommendedName>
</protein>
<dbReference type="Pfam" id="PF09362">
    <property type="entry name" value="DUF1996"/>
    <property type="match status" value="1"/>
</dbReference>
<feature type="compositionally biased region" description="Basic residues" evidence="1">
    <location>
        <begin position="466"/>
        <end position="477"/>
    </location>
</feature>
<name>A0AAN6IQZ4_EXODE</name>
<dbReference type="PANTHER" id="PTHR43662:SF7">
    <property type="entry name" value="DUF1996 DOMAIN-CONTAINING PROTEIN"/>
    <property type="match status" value="1"/>
</dbReference>
<dbReference type="AlphaFoldDB" id="A0AAN6IQZ4"/>
<accession>A0AAN6IQZ4</accession>
<evidence type="ECO:0000313" key="3">
    <source>
        <dbReference type="EMBL" id="KAJ8988109.1"/>
    </source>
</evidence>